<accession>A0ABW5EGH5</accession>
<gene>
    <name evidence="1" type="ORF">ACFSKX_18740</name>
</gene>
<keyword evidence="1" id="KW-0547">Nucleotide-binding</keyword>
<dbReference type="EMBL" id="JBHUJD010000045">
    <property type="protein sequence ID" value="MFD2312459.1"/>
    <property type="molecule type" value="Genomic_DNA"/>
</dbReference>
<proteinExistence type="predicted"/>
<protein>
    <submittedName>
        <fullName evidence="1">ATP-binding protein</fullName>
    </submittedName>
</protein>
<dbReference type="Gene3D" id="3.30.565.60">
    <property type="match status" value="1"/>
</dbReference>
<dbReference type="InterPro" id="IPR036388">
    <property type="entry name" value="WH-like_DNA-bd_sf"/>
</dbReference>
<keyword evidence="1" id="KW-0067">ATP-binding</keyword>
<dbReference type="PANTHER" id="PTHR30595">
    <property type="entry name" value="GLPR-RELATED TRANSCRIPTIONAL REPRESSOR"/>
    <property type="match status" value="1"/>
</dbReference>
<reference evidence="2" key="1">
    <citation type="journal article" date="2019" name="Int. J. Syst. Evol. Microbiol.">
        <title>The Global Catalogue of Microorganisms (GCM) 10K type strain sequencing project: providing services to taxonomists for standard genome sequencing and annotation.</title>
        <authorList>
            <consortium name="The Broad Institute Genomics Platform"/>
            <consortium name="The Broad Institute Genome Sequencing Center for Infectious Disease"/>
            <person name="Wu L."/>
            <person name="Ma J."/>
        </authorList>
    </citation>
    <scope>NUCLEOTIDE SEQUENCE [LARGE SCALE GENOMIC DNA]</scope>
    <source>
        <strain evidence="2">KCTC 12848</strain>
    </source>
</reference>
<dbReference type="PANTHER" id="PTHR30595:SF6">
    <property type="entry name" value="SCHLAFEN ALBA-2 DOMAIN-CONTAINING PROTEIN"/>
    <property type="match status" value="1"/>
</dbReference>
<dbReference type="RefSeq" id="WP_377535629.1">
    <property type="nucleotide sequence ID" value="NZ_JBHSIG010000001.1"/>
</dbReference>
<name>A0ABW5EGH5_9GAMM</name>
<dbReference type="InterPro" id="IPR038475">
    <property type="entry name" value="RecG_C_sf"/>
</dbReference>
<comment type="caution">
    <text evidence="1">The sequence shown here is derived from an EMBL/GenBank/DDBJ whole genome shotgun (WGS) entry which is preliminary data.</text>
</comment>
<dbReference type="Proteomes" id="UP001597425">
    <property type="component" value="Unassembled WGS sequence"/>
</dbReference>
<keyword evidence="2" id="KW-1185">Reference proteome</keyword>
<evidence type="ECO:0000313" key="2">
    <source>
        <dbReference type="Proteomes" id="UP001597425"/>
    </source>
</evidence>
<dbReference type="Pfam" id="PF13749">
    <property type="entry name" value="HATPase_c_4"/>
    <property type="match status" value="1"/>
</dbReference>
<sequence length="250" mass="28778">MKITALLPKRTAVKVFRYKTVEKEPSRDHLAFDPITIEGWAYKLIYDSVAKTQEIVEEIKKLGEASLIDIQYPAETLHEIITNAILHRDYSIATDVQVRIFDNRIEVESPGKFAGHITKDNVLHSQFARNQQLVRLINKFPNPPNKDVGEGLNTAFDAMRKLRLHDPVIEEQQSSVLVTIPHQKLASPEELIMEFLEKNPEITNREARALCGVRSENSMKAVFKRLQKRGMIEQVPNRSRFKAAWRKVKI</sequence>
<dbReference type="GO" id="GO:0005524">
    <property type="term" value="F:ATP binding"/>
    <property type="evidence" value="ECO:0007669"/>
    <property type="project" value="UniProtKB-KW"/>
</dbReference>
<dbReference type="Gene3D" id="1.10.10.10">
    <property type="entry name" value="Winged helix-like DNA-binding domain superfamily/Winged helix DNA-binding domain"/>
    <property type="match status" value="1"/>
</dbReference>
<evidence type="ECO:0000313" key="1">
    <source>
        <dbReference type="EMBL" id="MFD2312459.1"/>
    </source>
</evidence>
<organism evidence="1 2">
    <name type="scientific">Microbulbifer halophilus</name>
    <dbReference type="NCBI Taxonomy" id="453963"/>
    <lineage>
        <taxon>Bacteria</taxon>
        <taxon>Pseudomonadati</taxon>
        <taxon>Pseudomonadota</taxon>
        <taxon>Gammaproteobacteria</taxon>
        <taxon>Cellvibrionales</taxon>
        <taxon>Microbulbiferaceae</taxon>
        <taxon>Microbulbifer</taxon>
    </lineage>
</organism>